<evidence type="ECO:0000256" key="4">
    <source>
        <dbReference type="ARBA" id="ARBA00016461"/>
    </source>
</evidence>
<dbReference type="RefSeq" id="WP_196271029.1">
    <property type="nucleotide sequence ID" value="NZ_JADQDO010000002.1"/>
</dbReference>
<protein>
    <recommendedName>
        <fullName evidence="4 12">Heme exporter protein D</fullName>
    </recommendedName>
</protein>
<evidence type="ECO:0000256" key="7">
    <source>
        <dbReference type="ARBA" id="ARBA00022519"/>
    </source>
</evidence>
<comment type="caution">
    <text evidence="14">The sequence shown here is derived from an EMBL/GenBank/DDBJ whole genome shotgun (WGS) entry which is preliminary data.</text>
</comment>
<dbReference type="GO" id="GO:0005886">
    <property type="term" value="C:plasma membrane"/>
    <property type="evidence" value="ECO:0007669"/>
    <property type="project" value="UniProtKB-SubCell"/>
</dbReference>
<dbReference type="InterPro" id="IPR007078">
    <property type="entry name" value="Haem_export_protD_CcmD"/>
</dbReference>
<reference evidence="14" key="1">
    <citation type="submission" date="2020-11" db="EMBL/GenBank/DDBJ databases">
        <authorList>
            <person name="Kim M.K."/>
        </authorList>
    </citation>
    <scope>NUCLEOTIDE SEQUENCE</scope>
    <source>
        <strain evidence="14">BT350</strain>
    </source>
</reference>
<sequence>MSTHTFFIAAAYAVTAFVVGGLALRAVLDHRTQARALEALEARGVNRRSRPKASPRPDGERSAQSAG</sequence>
<evidence type="ECO:0000256" key="3">
    <source>
        <dbReference type="ARBA" id="ARBA00008741"/>
    </source>
</evidence>
<dbReference type="EMBL" id="JADQDO010000002">
    <property type="protein sequence ID" value="MBF9233050.1"/>
    <property type="molecule type" value="Genomic_DNA"/>
</dbReference>
<keyword evidence="10 12" id="KW-1133">Transmembrane helix</keyword>
<feature type="transmembrane region" description="Helical" evidence="12">
    <location>
        <begin position="6"/>
        <end position="28"/>
    </location>
</feature>
<keyword evidence="11 12" id="KW-0472">Membrane</keyword>
<evidence type="ECO:0000256" key="1">
    <source>
        <dbReference type="ARBA" id="ARBA00002442"/>
    </source>
</evidence>
<comment type="subcellular location">
    <subcellularLocation>
        <location evidence="2 12">Cell inner membrane</location>
        <topology evidence="2 12">Single-pass membrane protein</topology>
    </subcellularLocation>
</comment>
<dbReference type="NCBIfam" id="TIGR03141">
    <property type="entry name" value="cytochro_ccmD"/>
    <property type="match status" value="1"/>
</dbReference>
<comment type="function">
    <text evidence="1 12">Required for the export of heme to the periplasm for the biogenesis of c-type cytochromes.</text>
</comment>
<evidence type="ECO:0000256" key="11">
    <source>
        <dbReference type="ARBA" id="ARBA00023136"/>
    </source>
</evidence>
<evidence type="ECO:0000256" key="12">
    <source>
        <dbReference type="RuleBase" id="RU363101"/>
    </source>
</evidence>
<comment type="similarity">
    <text evidence="3 12">Belongs to the CcmD/CycX/HelD family.</text>
</comment>
<keyword evidence="5 12" id="KW-0813">Transport</keyword>
<keyword evidence="7 12" id="KW-0997">Cell inner membrane</keyword>
<evidence type="ECO:0000313" key="14">
    <source>
        <dbReference type="EMBL" id="MBF9233050.1"/>
    </source>
</evidence>
<accession>A0A931BSL8</accession>
<dbReference type="AlphaFoldDB" id="A0A931BSL8"/>
<evidence type="ECO:0000256" key="8">
    <source>
        <dbReference type="ARBA" id="ARBA00022692"/>
    </source>
</evidence>
<keyword evidence="15" id="KW-1185">Reference proteome</keyword>
<name>A0A931BSL8_9HYPH</name>
<evidence type="ECO:0000256" key="9">
    <source>
        <dbReference type="ARBA" id="ARBA00022748"/>
    </source>
</evidence>
<dbReference type="GO" id="GO:0015886">
    <property type="term" value="P:heme transport"/>
    <property type="evidence" value="ECO:0007669"/>
    <property type="project" value="InterPro"/>
</dbReference>
<gene>
    <name evidence="14" type="primary">ccmD</name>
    <name evidence="14" type="ORF">I2H38_06620</name>
</gene>
<evidence type="ECO:0000256" key="10">
    <source>
        <dbReference type="ARBA" id="ARBA00022989"/>
    </source>
</evidence>
<feature type="region of interest" description="Disordered" evidence="13">
    <location>
        <begin position="42"/>
        <end position="67"/>
    </location>
</feature>
<dbReference type="Pfam" id="PF04995">
    <property type="entry name" value="CcmD"/>
    <property type="match status" value="1"/>
</dbReference>
<keyword evidence="8 12" id="KW-0812">Transmembrane</keyword>
<evidence type="ECO:0000256" key="5">
    <source>
        <dbReference type="ARBA" id="ARBA00022448"/>
    </source>
</evidence>
<dbReference type="Proteomes" id="UP000599312">
    <property type="component" value="Unassembled WGS sequence"/>
</dbReference>
<organism evidence="14 15">
    <name type="scientific">Microvirga alba</name>
    <dbReference type="NCBI Taxonomy" id="2791025"/>
    <lineage>
        <taxon>Bacteria</taxon>
        <taxon>Pseudomonadati</taxon>
        <taxon>Pseudomonadota</taxon>
        <taxon>Alphaproteobacteria</taxon>
        <taxon>Hyphomicrobiales</taxon>
        <taxon>Methylobacteriaceae</taxon>
        <taxon>Microvirga</taxon>
    </lineage>
</organism>
<evidence type="ECO:0000256" key="2">
    <source>
        <dbReference type="ARBA" id="ARBA00004377"/>
    </source>
</evidence>
<dbReference type="GO" id="GO:0017004">
    <property type="term" value="P:cytochrome complex assembly"/>
    <property type="evidence" value="ECO:0007669"/>
    <property type="project" value="UniProtKB-KW"/>
</dbReference>
<keyword evidence="6 12" id="KW-1003">Cell membrane</keyword>
<evidence type="ECO:0000256" key="13">
    <source>
        <dbReference type="SAM" id="MobiDB-lite"/>
    </source>
</evidence>
<keyword evidence="9 12" id="KW-0201">Cytochrome c-type biogenesis</keyword>
<evidence type="ECO:0000313" key="15">
    <source>
        <dbReference type="Proteomes" id="UP000599312"/>
    </source>
</evidence>
<proteinExistence type="inferred from homology"/>
<evidence type="ECO:0000256" key="6">
    <source>
        <dbReference type="ARBA" id="ARBA00022475"/>
    </source>
</evidence>